<protein>
    <submittedName>
        <fullName evidence="1">Uncharacterized protein</fullName>
    </submittedName>
</protein>
<evidence type="ECO:0000313" key="2">
    <source>
        <dbReference type="Proteomes" id="UP000193642"/>
    </source>
</evidence>
<accession>A0A1Y2AMW5</accession>
<gene>
    <name evidence="1" type="ORF">BCR33DRAFT_119954</name>
</gene>
<dbReference type="EMBL" id="MCGO01000154">
    <property type="protein sequence ID" value="ORY23891.1"/>
    <property type="molecule type" value="Genomic_DNA"/>
</dbReference>
<reference evidence="1 2" key="1">
    <citation type="submission" date="2016-07" db="EMBL/GenBank/DDBJ databases">
        <title>Pervasive Adenine N6-methylation of Active Genes in Fungi.</title>
        <authorList>
            <consortium name="DOE Joint Genome Institute"/>
            <person name="Mondo S.J."/>
            <person name="Dannebaum R.O."/>
            <person name="Kuo R.C."/>
            <person name="Labutti K."/>
            <person name="Haridas S."/>
            <person name="Kuo A."/>
            <person name="Salamov A."/>
            <person name="Ahrendt S.R."/>
            <person name="Lipzen A."/>
            <person name="Sullivan W."/>
            <person name="Andreopoulos W.B."/>
            <person name="Clum A."/>
            <person name="Lindquist E."/>
            <person name="Daum C."/>
            <person name="Ramamoorthy G.K."/>
            <person name="Gryganskyi A."/>
            <person name="Culley D."/>
            <person name="Magnuson J.K."/>
            <person name="James T.Y."/>
            <person name="O'Malley M.A."/>
            <person name="Stajich J.E."/>
            <person name="Spatafora J.W."/>
            <person name="Visel A."/>
            <person name="Grigoriev I.V."/>
        </authorList>
    </citation>
    <scope>NUCLEOTIDE SEQUENCE [LARGE SCALE GENOMIC DNA]</scope>
    <source>
        <strain evidence="1 2">JEL800</strain>
    </source>
</reference>
<dbReference type="Proteomes" id="UP000193642">
    <property type="component" value="Unassembled WGS sequence"/>
</dbReference>
<evidence type="ECO:0000313" key="1">
    <source>
        <dbReference type="EMBL" id="ORY23891.1"/>
    </source>
</evidence>
<dbReference type="AlphaFoldDB" id="A0A1Y2AMW5"/>
<keyword evidence="2" id="KW-1185">Reference proteome</keyword>
<comment type="caution">
    <text evidence="1">The sequence shown here is derived from an EMBL/GenBank/DDBJ whole genome shotgun (WGS) entry which is preliminary data.</text>
</comment>
<organism evidence="1 2">
    <name type="scientific">Rhizoclosmatium globosum</name>
    <dbReference type="NCBI Taxonomy" id="329046"/>
    <lineage>
        <taxon>Eukaryota</taxon>
        <taxon>Fungi</taxon>
        <taxon>Fungi incertae sedis</taxon>
        <taxon>Chytridiomycota</taxon>
        <taxon>Chytridiomycota incertae sedis</taxon>
        <taxon>Chytridiomycetes</taxon>
        <taxon>Chytridiales</taxon>
        <taxon>Chytriomycetaceae</taxon>
        <taxon>Rhizoclosmatium</taxon>
    </lineage>
</organism>
<sequence>MGGVGKVSRRCKKSGCVCGGVHMERKLRVGEGVACDVGVNTMTNRVFPEICNEPFGHQDAGFIG</sequence>
<proteinExistence type="predicted"/>
<name>A0A1Y2AMW5_9FUNG</name>